<evidence type="ECO:0000256" key="1">
    <source>
        <dbReference type="SAM" id="Phobius"/>
    </source>
</evidence>
<gene>
    <name evidence="2" type="ORF">OEV98_14060</name>
</gene>
<keyword evidence="1" id="KW-1133">Transmembrane helix</keyword>
<keyword evidence="1" id="KW-0472">Membrane</keyword>
<comment type="caution">
    <text evidence="2">The sequence shown here is derived from an EMBL/GenBank/DDBJ whole genome shotgun (WGS) entry which is preliminary data.</text>
</comment>
<reference evidence="2" key="1">
    <citation type="submission" date="2022-10" db="EMBL/GenBank/DDBJ databases">
        <title>Description of Fervidibacillus gen. nov. in the family Fervidibacillaceae fam. nov. with two species, Fervidibacillus albus sp. nov., and Fervidibacillus halotolerans sp. nov., isolated from tidal flat sediments.</title>
        <authorList>
            <person name="Kwon K.K."/>
            <person name="Yang S.-H."/>
        </authorList>
    </citation>
    <scope>NUCLEOTIDE SEQUENCE</scope>
    <source>
        <strain evidence="2">JCM 19140</strain>
    </source>
</reference>
<dbReference type="Proteomes" id="UP001209318">
    <property type="component" value="Unassembled WGS sequence"/>
</dbReference>
<evidence type="ECO:0000313" key="3">
    <source>
        <dbReference type="Proteomes" id="UP001209318"/>
    </source>
</evidence>
<keyword evidence="3" id="KW-1185">Reference proteome</keyword>
<dbReference type="EMBL" id="JAOUSF010000005">
    <property type="protein sequence ID" value="MCU9614664.1"/>
    <property type="molecule type" value="Genomic_DNA"/>
</dbReference>
<protein>
    <submittedName>
        <fullName evidence="2">Uncharacterized protein</fullName>
    </submittedName>
</protein>
<feature type="transmembrane region" description="Helical" evidence="1">
    <location>
        <begin position="53"/>
        <end position="73"/>
    </location>
</feature>
<accession>A0AAE3LRH5</accession>
<evidence type="ECO:0000313" key="2">
    <source>
        <dbReference type="EMBL" id="MCU9614664.1"/>
    </source>
</evidence>
<name>A0AAE3LRH5_9BACI</name>
<feature type="transmembrane region" description="Helical" evidence="1">
    <location>
        <begin position="12"/>
        <end position="33"/>
    </location>
</feature>
<dbReference type="AlphaFoldDB" id="A0AAE3LRH5"/>
<organism evidence="2 3">
    <name type="scientific">Perspicuibacillus lycopersici</name>
    <dbReference type="NCBI Taxonomy" id="1325689"/>
    <lineage>
        <taxon>Bacteria</taxon>
        <taxon>Bacillati</taxon>
        <taxon>Bacillota</taxon>
        <taxon>Bacilli</taxon>
        <taxon>Bacillales</taxon>
        <taxon>Bacillaceae</taxon>
        <taxon>Perspicuibacillus</taxon>
    </lineage>
</organism>
<proteinExistence type="predicted"/>
<dbReference type="RefSeq" id="WP_263073989.1">
    <property type="nucleotide sequence ID" value="NZ_JAOUSF010000005.1"/>
</dbReference>
<keyword evidence="1" id="KW-0812">Transmembrane</keyword>
<sequence>MIREYDARHIFLTIGIICLLISPILLIFLPTSLANIFYQTDTVWLVFIPDGNYYVYGFGCVLIAFAFIVIAIINKKMWSISISILSFLCGVFVLYLASHAYETIGNDGISMREAFSMKEYHYGWEDIAQAKRHIGYNDDNYYGFEIIFNDGNKMMIDDDNQYSRIRGVFTNKLEYYDIEVEFQKKRVVENEK</sequence>
<feature type="transmembrane region" description="Helical" evidence="1">
    <location>
        <begin position="80"/>
        <end position="101"/>
    </location>
</feature>